<accession>A0A939DG04</accession>
<sequence>MECSVLQIGACRATSKDNGTSYCARIDGEDVNIEFHGNCQVTAIGSLYLAVSLLQAMATGRPIHIDESLPVNARLMANLARIQGIFSSWNHGLKPVPVEAAAVVETAVQPGGISFFSGGVDSNYTLHREMDSITHLVALNSFEGTFARSDWEAFTQTQGRIAQQAGKQLVCVTGDYGPFCRKRGIVRYFQHGLDLCGVASALGFGVSYIPTSMTFDWIFPWGSHPVSDPLWGGNDQKIVHHGLERRLEKLASIAQQQYLLDNLQVCWQSAHDNCGQCVKCLRTMVGLKLLGLRSQSLPELADYALAGEMWIGNEAAVPFFRDIAMEAAERGELELEKMMRRKLWRYTVRHHGGILLDLLAPRPMKKTVRRLVHGKQNQAWITMSEVNPGFKRGHAAQ</sequence>
<gene>
    <name evidence="1" type="ORF">JYP50_09630</name>
</gene>
<evidence type="ECO:0000313" key="1">
    <source>
        <dbReference type="EMBL" id="MBN7796852.1"/>
    </source>
</evidence>
<name>A0A939DG04_9GAMM</name>
<dbReference type="AlphaFoldDB" id="A0A939DG04"/>
<evidence type="ECO:0000313" key="2">
    <source>
        <dbReference type="Proteomes" id="UP000664303"/>
    </source>
</evidence>
<dbReference type="EMBL" id="JAFKCZ010000006">
    <property type="protein sequence ID" value="MBN7796852.1"/>
    <property type="molecule type" value="Genomic_DNA"/>
</dbReference>
<organism evidence="1 2">
    <name type="scientific">Parahaliea mediterranea</name>
    <dbReference type="NCBI Taxonomy" id="651086"/>
    <lineage>
        <taxon>Bacteria</taxon>
        <taxon>Pseudomonadati</taxon>
        <taxon>Pseudomonadota</taxon>
        <taxon>Gammaproteobacteria</taxon>
        <taxon>Cellvibrionales</taxon>
        <taxon>Halieaceae</taxon>
        <taxon>Parahaliea</taxon>
    </lineage>
</organism>
<keyword evidence="2" id="KW-1185">Reference proteome</keyword>
<reference evidence="1" key="1">
    <citation type="submission" date="2021-02" db="EMBL/GenBank/DDBJ databases">
        <title>PHA producing bacteria isolated from coastal sediment in Guangdong, Shenzhen.</title>
        <authorList>
            <person name="Zheng W."/>
            <person name="Yu S."/>
            <person name="Huang Y."/>
        </authorList>
    </citation>
    <scope>NUCLEOTIDE SEQUENCE</scope>
    <source>
        <strain evidence="1">TN14-10</strain>
    </source>
</reference>
<comment type="caution">
    <text evidence="1">The sequence shown here is derived from an EMBL/GenBank/DDBJ whole genome shotgun (WGS) entry which is preliminary data.</text>
</comment>
<dbReference type="RefSeq" id="WP_206560294.1">
    <property type="nucleotide sequence ID" value="NZ_JAFKCZ010000006.1"/>
</dbReference>
<protein>
    <submittedName>
        <fullName evidence="1">Uncharacterized protein</fullName>
    </submittedName>
</protein>
<dbReference type="Proteomes" id="UP000664303">
    <property type="component" value="Unassembled WGS sequence"/>
</dbReference>
<proteinExistence type="predicted"/>